<dbReference type="EC" id="2.3.2.27" evidence="5"/>
<dbReference type="PROSITE" id="PS01357">
    <property type="entry name" value="ZF_ZZ_1"/>
    <property type="match status" value="1"/>
</dbReference>
<keyword evidence="11" id="KW-0833">Ubl conjugation pathway</keyword>
<evidence type="ECO:0000256" key="10">
    <source>
        <dbReference type="ARBA" id="ARBA00022771"/>
    </source>
</evidence>
<comment type="catalytic activity">
    <reaction evidence="1">
        <text>S-ubiquitinyl-[E2 ubiquitin-conjugating enzyme]-L-cysteine + [acceptor protein]-L-lysine = [E2 ubiquitin-conjugating enzyme]-L-cysteine + N(6)-ubiquitinyl-[acceptor protein]-L-lysine.</text>
        <dbReference type="EC" id="2.3.2.27"/>
    </reaction>
</comment>
<dbReference type="PANTHER" id="PTHR12268">
    <property type="entry name" value="E3 UBIQUITIN-PROTEIN LIGASE KCMF1"/>
    <property type="match status" value="1"/>
</dbReference>
<evidence type="ECO:0000259" key="15">
    <source>
        <dbReference type="PROSITE" id="PS50135"/>
    </source>
</evidence>
<evidence type="ECO:0000256" key="12">
    <source>
        <dbReference type="ARBA" id="ARBA00022833"/>
    </source>
</evidence>
<keyword evidence="13" id="KW-0458">Lysosome</keyword>
<gene>
    <name evidence="17" type="ORF">KR093_000759</name>
</gene>
<evidence type="ECO:0000256" key="2">
    <source>
        <dbReference type="ARBA" id="ARBA00004371"/>
    </source>
</evidence>
<evidence type="ECO:0000313" key="17">
    <source>
        <dbReference type="EMBL" id="KAH8386467.1"/>
    </source>
</evidence>
<evidence type="ECO:0000259" key="16">
    <source>
        <dbReference type="PROSITE" id="PS50157"/>
    </source>
</evidence>
<dbReference type="SUPFAM" id="SSF57850">
    <property type="entry name" value="RING/U-box"/>
    <property type="match status" value="1"/>
</dbReference>
<dbReference type="Pfam" id="PF00569">
    <property type="entry name" value="ZZ"/>
    <property type="match status" value="1"/>
</dbReference>
<dbReference type="Gene3D" id="3.30.160.60">
    <property type="entry name" value="Classic Zinc Finger"/>
    <property type="match status" value="1"/>
</dbReference>
<dbReference type="InterPro" id="IPR013087">
    <property type="entry name" value="Znf_C2H2_type"/>
</dbReference>
<dbReference type="InterPro" id="IPR050774">
    <property type="entry name" value="KCMF1/Dystrophin"/>
</dbReference>
<accession>A0AAD4K9J0</accession>
<keyword evidence="8" id="KW-0479">Metal-binding</keyword>
<dbReference type="InterPro" id="IPR008598">
    <property type="entry name" value="Di19_Zn-bd"/>
</dbReference>
<organism evidence="17 18">
    <name type="scientific">Drosophila rubida</name>
    <dbReference type="NCBI Taxonomy" id="30044"/>
    <lineage>
        <taxon>Eukaryota</taxon>
        <taxon>Metazoa</taxon>
        <taxon>Ecdysozoa</taxon>
        <taxon>Arthropoda</taxon>
        <taxon>Hexapoda</taxon>
        <taxon>Insecta</taxon>
        <taxon>Pterygota</taxon>
        <taxon>Neoptera</taxon>
        <taxon>Endopterygota</taxon>
        <taxon>Diptera</taxon>
        <taxon>Brachycera</taxon>
        <taxon>Muscomorpha</taxon>
        <taxon>Ephydroidea</taxon>
        <taxon>Drosophilidae</taxon>
        <taxon>Drosophila</taxon>
    </lineage>
</organism>
<dbReference type="Pfam" id="PF05605">
    <property type="entry name" value="zf-Di19"/>
    <property type="match status" value="1"/>
</dbReference>
<feature type="domain" description="ZZ-type" evidence="15">
    <location>
        <begin position="4"/>
        <end position="60"/>
    </location>
</feature>
<dbReference type="PROSITE" id="PS50135">
    <property type="entry name" value="ZF_ZZ_2"/>
    <property type="match status" value="1"/>
</dbReference>
<dbReference type="Gene3D" id="3.30.60.90">
    <property type="match status" value="1"/>
</dbReference>
<dbReference type="EMBL" id="JAJJHW010000095">
    <property type="protein sequence ID" value="KAH8386467.1"/>
    <property type="molecule type" value="Genomic_DNA"/>
</dbReference>
<dbReference type="CDD" id="cd02338">
    <property type="entry name" value="ZZ_PCMF_like"/>
    <property type="match status" value="1"/>
</dbReference>
<dbReference type="GO" id="GO:0023051">
    <property type="term" value="P:regulation of signaling"/>
    <property type="evidence" value="ECO:0007669"/>
    <property type="project" value="UniProtKB-ARBA"/>
</dbReference>
<comment type="similarity">
    <text evidence="4">Belongs to the KCMF1 family.</text>
</comment>
<evidence type="ECO:0000256" key="14">
    <source>
        <dbReference type="PROSITE-ProRule" id="PRU00228"/>
    </source>
</evidence>
<dbReference type="GO" id="GO:0061630">
    <property type="term" value="F:ubiquitin protein ligase activity"/>
    <property type="evidence" value="ECO:0007669"/>
    <property type="project" value="UniProtKB-EC"/>
</dbReference>
<dbReference type="GO" id="GO:0005764">
    <property type="term" value="C:lysosome"/>
    <property type="evidence" value="ECO:0007669"/>
    <property type="project" value="UniProtKB-SubCell"/>
</dbReference>
<reference evidence="17" key="1">
    <citation type="journal article" date="2021" name="Mol. Ecol. Resour.">
        <title>Phylogenomic analyses of the genus Drosophila reveals genomic signals of climate adaptation.</title>
        <authorList>
            <person name="Li F."/>
            <person name="Rane R.V."/>
            <person name="Luria V."/>
            <person name="Xiong Z."/>
            <person name="Chen J."/>
            <person name="Li Z."/>
            <person name="Catullo R.A."/>
            <person name="Griffin P.C."/>
            <person name="Schiffer M."/>
            <person name="Pearce S."/>
            <person name="Lee S.F."/>
            <person name="McElroy K."/>
            <person name="Stocker A."/>
            <person name="Shirriffs J."/>
            <person name="Cockerell F."/>
            <person name="Coppin C."/>
            <person name="Sgro C.M."/>
            <person name="Karger A."/>
            <person name="Cain J.W."/>
            <person name="Weber J.A."/>
            <person name="Santpere G."/>
            <person name="Kirschner M.W."/>
            <person name="Hoffmann A.A."/>
            <person name="Oakeshott J.G."/>
            <person name="Zhang G."/>
        </authorList>
    </citation>
    <scope>NUCLEOTIDE SEQUENCE</scope>
    <source>
        <strain evidence="17">BGI-SZ-2011g</strain>
    </source>
</reference>
<dbReference type="SMART" id="SM00291">
    <property type="entry name" value="ZnF_ZZ"/>
    <property type="match status" value="1"/>
</dbReference>
<evidence type="ECO:0000256" key="6">
    <source>
        <dbReference type="ARBA" id="ARBA00014999"/>
    </source>
</evidence>
<sequence>MATHWNVMCDGCELSNLVHYRYKCLRCVDYDLCRACYDNKVETGAHSKNHPFQCLLDRAARELYFDGEAVPELSADSFTCPFCGKMGHAAKELVKHVQSKHRGDSTLVICPLCVAVSSADAQRMSNLVNHVSLMHGA</sequence>
<evidence type="ECO:0000256" key="3">
    <source>
        <dbReference type="ARBA" id="ARBA00004603"/>
    </source>
</evidence>
<evidence type="ECO:0000256" key="13">
    <source>
        <dbReference type="ARBA" id="ARBA00023228"/>
    </source>
</evidence>
<keyword evidence="12" id="KW-0862">Zinc</keyword>
<dbReference type="GO" id="GO:0008270">
    <property type="term" value="F:zinc ion binding"/>
    <property type="evidence" value="ECO:0007669"/>
    <property type="project" value="UniProtKB-KW"/>
</dbReference>
<dbReference type="Proteomes" id="UP001200034">
    <property type="component" value="Unassembled WGS sequence"/>
</dbReference>
<evidence type="ECO:0000256" key="7">
    <source>
        <dbReference type="ARBA" id="ARBA00022679"/>
    </source>
</evidence>
<dbReference type="PROSITE" id="PS50157">
    <property type="entry name" value="ZINC_FINGER_C2H2_2"/>
    <property type="match status" value="1"/>
</dbReference>
<keyword evidence="18" id="KW-1185">Reference proteome</keyword>
<name>A0AAD4K9J0_9MUSC</name>
<dbReference type="GO" id="GO:0005886">
    <property type="term" value="C:plasma membrane"/>
    <property type="evidence" value="ECO:0007669"/>
    <property type="project" value="TreeGrafter"/>
</dbReference>
<dbReference type="PANTHER" id="PTHR12268:SF13">
    <property type="entry name" value="E3 UBIQUITIN-PROTEIN LIGASE KCMF1"/>
    <property type="match status" value="1"/>
</dbReference>
<evidence type="ECO:0000256" key="8">
    <source>
        <dbReference type="ARBA" id="ARBA00022723"/>
    </source>
</evidence>
<keyword evidence="9" id="KW-0967">Endosome</keyword>
<evidence type="ECO:0000256" key="1">
    <source>
        <dbReference type="ARBA" id="ARBA00000900"/>
    </source>
</evidence>
<keyword evidence="7" id="KW-0808">Transferase</keyword>
<feature type="non-terminal residue" evidence="17">
    <location>
        <position position="137"/>
    </location>
</feature>
<evidence type="ECO:0000256" key="5">
    <source>
        <dbReference type="ARBA" id="ARBA00012483"/>
    </source>
</evidence>
<dbReference type="InterPro" id="IPR043145">
    <property type="entry name" value="Znf_ZZ_sf"/>
</dbReference>
<feature type="domain" description="C2H2-type" evidence="16">
    <location>
        <begin position="78"/>
        <end position="106"/>
    </location>
</feature>
<dbReference type="AlphaFoldDB" id="A0AAD4K9J0"/>
<dbReference type="InterPro" id="IPR000433">
    <property type="entry name" value="Znf_ZZ"/>
</dbReference>
<proteinExistence type="inferred from homology"/>
<dbReference type="GO" id="GO:0099536">
    <property type="term" value="P:synaptic signaling"/>
    <property type="evidence" value="ECO:0007669"/>
    <property type="project" value="TreeGrafter"/>
</dbReference>
<dbReference type="GO" id="GO:0010646">
    <property type="term" value="P:regulation of cell communication"/>
    <property type="evidence" value="ECO:0007669"/>
    <property type="project" value="UniProtKB-ARBA"/>
</dbReference>
<evidence type="ECO:0000256" key="4">
    <source>
        <dbReference type="ARBA" id="ARBA00010938"/>
    </source>
</evidence>
<comment type="caution">
    <text evidence="17">The sequence shown here is derived from an EMBL/GenBank/DDBJ whole genome shotgun (WGS) entry which is preliminary data.</text>
</comment>
<keyword evidence="10 14" id="KW-0863">Zinc-finger</keyword>
<dbReference type="GO" id="GO:0045202">
    <property type="term" value="C:synapse"/>
    <property type="evidence" value="ECO:0007669"/>
    <property type="project" value="GOC"/>
</dbReference>
<evidence type="ECO:0000313" key="18">
    <source>
        <dbReference type="Proteomes" id="UP001200034"/>
    </source>
</evidence>
<dbReference type="GO" id="GO:0005770">
    <property type="term" value="C:late endosome"/>
    <property type="evidence" value="ECO:0007669"/>
    <property type="project" value="UniProtKB-SubCell"/>
</dbReference>
<comment type="subcellular location">
    <subcellularLocation>
        <location evidence="3">Late endosome</location>
    </subcellularLocation>
    <subcellularLocation>
        <location evidence="2">Lysosome</location>
    </subcellularLocation>
</comment>
<evidence type="ECO:0000256" key="11">
    <source>
        <dbReference type="ARBA" id="ARBA00022786"/>
    </source>
</evidence>
<dbReference type="SMART" id="SM00355">
    <property type="entry name" value="ZnF_C2H2"/>
    <property type="match status" value="2"/>
</dbReference>
<protein>
    <recommendedName>
        <fullName evidence="6">E3 ubiquitin-protein ligase KCMF1</fullName>
        <ecNumber evidence="5">2.3.2.27</ecNumber>
    </recommendedName>
</protein>
<evidence type="ECO:0000256" key="9">
    <source>
        <dbReference type="ARBA" id="ARBA00022753"/>
    </source>
</evidence>